<name>A0A0F8WQ10_9ZZZZ</name>
<organism evidence="1">
    <name type="scientific">marine sediment metagenome</name>
    <dbReference type="NCBI Taxonomy" id="412755"/>
    <lineage>
        <taxon>unclassified sequences</taxon>
        <taxon>metagenomes</taxon>
        <taxon>ecological metagenomes</taxon>
    </lineage>
</organism>
<dbReference type="AlphaFoldDB" id="A0A0F8WQ10"/>
<accession>A0A0F8WQ10</accession>
<reference evidence="1" key="1">
    <citation type="journal article" date="2015" name="Nature">
        <title>Complex archaea that bridge the gap between prokaryotes and eukaryotes.</title>
        <authorList>
            <person name="Spang A."/>
            <person name="Saw J.H."/>
            <person name="Jorgensen S.L."/>
            <person name="Zaremba-Niedzwiedzka K."/>
            <person name="Martijn J."/>
            <person name="Lind A.E."/>
            <person name="van Eijk R."/>
            <person name="Schleper C."/>
            <person name="Guy L."/>
            <person name="Ettema T.J."/>
        </authorList>
    </citation>
    <scope>NUCLEOTIDE SEQUENCE</scope>
</reference>
<comment type="caution">
    <text evidence="1">The sequence shown here is derived from an EMBL/GenBank/DDBJ whole genome shotgun (WGS) entry which is preliminary data.</text>
</comment>
<proteinExistence type="predicted"/>
<gene>
    <name evidence="1" type="ORF">LCGC14_3038680</name>
</gene>
<dbReference type="EMBL" id="LAZR01063691">
    <property type="protein sequence ID" value="KKK59007.1"/>
    <property type="molecule type" value="Genomic_DNA"/>
</dbReference>
<evidence type="ECO:0000313" key="1">
    <source>
        <dbReference type="EMBL" id="KKK59007.1"/>
    </source>
</evidence>
<sequence length="23" mass="2425">AGEIRDTKFPGARLAVVVPEEGL</sequence>
<protein>
    <submittedName>
        <fullName evidence="1">Uncharacterized protein</fullName>
    </submittedName>
</protein>
<feature type="non-terminal residue" evidence="1">
    <location>
        <position position="1"/>
    </location>
</feature>